<accession>A0A445H4N7</accession>
<name>A0A445H4N7_GLYSO</name>
<dbReference type="Gene3D" id="3.20.20.10">
    <property type="entry name" value="Alanine racemase"/>
    <property type="match status" value="1"/>
</dbReference>
<dbReference type="Proteomes" id="UP000289340">
    <property type="component" value="Chromosome 14"/>
</dbReference>
<dbReference type="InterPro" id="IPR029066">
    <property type="entry name" value="PLP-binding_barrel"/>
</dbReference>
<evidence type="ECO:0000313" key="3">
    <source>
        <dbReference type="EMBL" id="RZB68628.1"/>
    </source>
</evidence>
<keyword evidence="4" id="KW-1185">Reference proteome</keyword>
<comment type="caution">
    <text evidence="3">The sequence shown here is derived from an EMBL/GenBank/DDBJ whole genome shotgun (WGS) entry which is preliminary data.</text>
</comment>
<evidence type="ECO:0000256" key="1">
    <source>
        <dbReference type="ARBA" id="ARBA00022898"/>
    </source>
</evidence>
<dbReference type="PANTHER" id="PTHR10146:SF14">
    <property type="entry name" value="PYRIDOXAL PHOSPHATE HOMEOSTASIS PROTEIN"/>
    <property type="match status" value="1"/>
</dbReference>
<sequence>MAKPGRGRRSPSGSVSGSSSPSDSGSSSRSRSLSRSRSPSRSISSSPSSSSSSRSSRSRSPPPQRRRSPAEYRDCAEDIAILEIAPKLPQLQPSPAEISFYGVSPGEGTGATMSDDEDEQVGSDANLFDGALDGPDSMGFGPLIPTENERSLTERVRPEVKHELKQETCCALVTCWSWVRIRKQPLCICKGKAAYNIPPPYLRIAKSLWAMGYEVFICVIRRAREGSCIVATKTESNKVAGNAILYECVQTIMSIEDNGGLHIMVGYMYLPLISWEDSCQTMTTISVVFRAFLLAAGIPNKDVLLRKKRARDMDTGMVAAARWIKKHCTTILLEDLCRHPDFQIKVANHLDRMVSTLRRNPLKVLVQVNTSGEESKSGIDPSNCVDLINTKRCETQKEKKKIIEKYFKKFMIYSLTQPIQKLVGISTKHNNIRTLLVLHAAKEVSFTEPNKLLYRIYARHTEASRNFNKVQQHQDPSGLACSQES</sequence>
<dbReference type="PANTHER" id="PTHR10146">
    <property type="entry name" value="PROLINE SYNTHETASE CO-TRANSCRIBED BACTERIAL HOMOLOG PROTEIN"/>
    <property type="match status" value="1"/>
</dbReference>
<dbReference type="AlphaFoldDB" id="A0A445H4N7"/>
<organism evidence="3 4">
    <name type="scientific">Glycine soja</name>
    <name type="common">Wild soybean</name>
    <dbReference type="NCBI Taxonomy" id="3848"/>
    <lineage>
        <taxon>Eukaryota</taxon>
        <taxon>Viridiplantae</taxon>
        <taxon>Streptophyta</taxon>
        <taxon>Embryophyta</taxon>
        <taxon>Tracheophyta</taxon>
        <taxon>Spermatophyta</taxon>
        <taxon>Magnoliopsida</taxon>
        <taxon>eudicotyledons</taxon>
        <taxon>Gunneridae</taxon>
        <taxon>Pentapetalae</taxon>
        <taxon>rosids</taxon>
        <taxon>fabids</taxon>
        <taxon>Fabales</taxon>
        <taxon>Fabaceae</taxon>
        <taxon>Papilionoideae</taxon>
        <taxon>50 kb inversion clade</taxon>
        <taxon>NPAAA clade</taxon>
        <taxon>indigoferoid/millettioid clade</taxon>
        <taxon>Phaseoleae</taxon>
        <taxon>Glycine</taxon>
        <taxon>Glycine subgen. Soja</taxon>
    </lineage>
</organism>
<gene>
    <name evidence="3" type="ORF">D0Y65_038411</name>
</gene>
<feature type="region of interest" description="Disordered" evidence="2">
    <location>
        <begin position="1"/>
        <end position="72"/>
    </location>
</feature>
<dbReference type="EMBL" id="QZWG01000014">
    <property type="protein sequence ID" value="RZB68628.1"/>
    <property type="molecule type" value="Genomic_DNA"/>
</dbReference>
<dbReference type="GO" id="GO:0030170">
    <property type="term" value="F:pyridoxal phosphate binding"/>
    <property type="evidence" value="ECO:0007669"/>
    <property type="project" value="InterPro"/>
</dbReference>
<keyword evidence="3" id="KW-0238">DNA-binding</keyword>
<reference evidence="3 4" key="1">
    <citation type="submission" date="2018-09" db="EMBL/GenBank/DDBJ databases">
        <title>A high-quality reference genome of wild soybean provides a powerful tool to mine soybean genomes.</title>
        <authorList>
            <person name="Xie M."/>
            <person name="Chung C.Y.L."/>
            <person name="Li M.-W."/>
            <person name="Wong F.-L."/>
            <person name="Chan T.-F."/>
            <person name="Lam H.-M."/>
        </authorList>
    </citation>
    <scope>NUCLEOTIDE SEQUENCE [LARGE SCALE GENOMIC DNA]</scope>
    <source>
        <strain evidence="4">cv. W05</strain>
        <tissue evidence="3">Hypocotyl of etiolated seedlings</tissue>
    </source>
</reference>
<proteinExistence type="predicted"/>
<feature type="compositionally biased region" description="Low complexity" evidence="2">
    <location>
        <begin position="10"/>
        <end position="59"/>
    </location>
</feature>
<evidence type="ECO:0000256" key="2">
    <source>
        <dbReference type="SAM" id="MobiDB-lite"/>
    </source>
</evidence>
<keyword evidence="3" id="KW-0371">Homeobox</keyword>
<protein>
    <submittedName>
        <fullName evidence="3">Homeobox protein knotted-1-like 4 isoform A</fullName>
    </submittedName>
</protein>
<evidence type="ECO:0000313" key="4">
    <source>
        <dbReference type="Proteomes" id="UP000289340"/>
    </source>
</evidence>
<dbReference type="InterPro" id="IPR011078">
    <property type="entry name" value="PyrdxlP_homeostasis"/>
</dbReference>
<dbReference type="SUPFAM" id="SSF51419">
    <property type="entry name" value="PLP-binding barrel"/>
    <property type="match status" value="1"/>
</dbReference>
<dbReference type="GO" id="GO:0003677">
    <property type="term" value="F:DNA binding"/>
    <property type="evidence" value="ECO:0007669"/>
    <property type="project" value="UniProtKB-KW"/>
</dbReference>
<keyword evidence="1" id="KW-0663">Pyridoxal phosphate</keyword>